<proteinExistence type="predicted"/>
<evidence type="ECO:0008006" key="3">
    <source>
        <dbReference type="Google" id="ProtNLM"/>
    </source>
</evidence>
<dbReference type="EMBL" id="CP092875">
    <property type="protein sequence ID" value="UYV76056.1"/>
    <property type="molecule type" value="Genomic_DNA"/>
</dbReference>
<sequence length="182" mass="20699">MSCYSLKRLIKSFEETGSLEAKPRSGRPSTCKSVAVTVLQNAEAIETLSTYGENRIIKAAQLLYFLEEMKNLLKLGIVGNKSKIHMLTPFSDDSIIIRVGGRLKWTSILSNDQKHPILLPAKRRLTQLIIKDAHVNPLHRSVNLKHRVLVRKYWRMAAKNKIKMCIREFTLAVSTSVQIKTN</sequence>
<reference evidence="1 2" key="1">
    <citation type="submission" date="2022-01" db="EMBL/GenBank/DDBJ databases">
        <title>A chromosomal length assembly of Cordylochernes scorpioides.</title>
        <authorList>
            <person name="Zeh D."/>
            <person name="Zeh J."/>
        </authorList>
    </citation>
    <scope>NUCLEOTIDE SEQUENCE [LARGE SCALE GENOMIC DNA]</scope>
    <source>
        <strain evidence="1">IN4F17</strain>
        <tissue evidence="1">Whole Body</tissue>
    </source>
</reference>
<accession>A0ABY6L4I5</accession>
<protein>
    <recommendedName>
        <fullName evidence="3">DUF4817 domain-containing protein</fullName>
    </recommendedName>
</protein>
<keyword evidence="2" id="KW-1185">Reference proteome</keyword>
<evidence type="ECO:0000313" key="2">
    <source>
        <dbReference type="Proteomes" id="UP001235939"/>
    </source>
</evidence>
<dbReference type="Proteomes" id="UP001235939">
    <property type="component" value="Chromosome 13"/>
</dbReference>
<evidence type="ECO:0000313" key="1">
    <source>
        <dbReference type="EMBL" id="UYV76056.1"/>
    </source>
</evidence>
<dbReference type="PANTHER" id="PTHR47331">
    <property type="entry name" value="PHD-TYPE DOMAIN-CONTAINING PROTEIN"/>
    <property type="match status" value="1"/>
</dbReference>
<gene>
    <name evidence="1" type="ORF">LAZ67_13002346</name>
</gene>
<name>A0ABY6L4I5_9ARAC</name>
<organism evidence="1 2">
    <name type="scientific">Cordylochernes scorpioides</name>
    <dbReference type="NCBI Taxonomy" id="51811"/>
    <lineage>
        <taxon>Eukaryota</taxon>
        <taxon>Metazoa</taxon>
        <taxon>Ecdysozoa</taxon>
        <taxon>Arthropoda</taxon>
        <taxon>Chelicerata</taxon>
        <taxon>Arachnida</taxon>
        <taxon>Pseudoscorpiones</taxon>
        <taxon>Cheliferoidea</taxon>
        <taxon>Chernetidae</taxon>
        <taxon>Cordylochernes</taxon>
    </lineage>
</organism>